<reference evidence="2 3" key="1">
    <citation type="submission" date="2019-12" db="EMBL/GenBank/DDBJ databases">
        <title>Chromosome-level assembly of the Caenorhabditis remanei genome.</title>
        <authorList>
            <person name="Teterina A.A."/>
            <person name="Willis J.H."/>
            <person name="Phillips P.C."/>
        </authorList>
    </citation>
    <scope>NUCLEOTIDE SEQUENCE [LARGE SCALE GENOMIC DNA]</scope>
    <source>
        <strain evidence="2 3">PX506</strain>
        <tissue evidence="2">Whole organism</tissue>
    </source>
</reference>
<dbReference type="InterPro" id="IPR012444">
    <property type="entry name" value="DUF1647"/>
</dbReference>
<dbReference type="AlphaFoldDB" id="A0A6A5GBB6"/>
<keyword evidence="1" id="KW-0472">Membrane</keyword>
<organism evidence="2 3">
    <name type="scientific">Caenorhabditis remanei</name>
    <name type="common">Caenorhabditis vulgaris</name>
    <dbReference type="NCBI Taxonomy" id="31234"/>
    <lineage>
        <taxon>Eukaryota</taxon>
        <taxon>Metazoa</taxon>
        <taxon>Ecdysozoa</taxon>
        <taxon>Nematoda</taxon>
        <taxon>Chromadorea</taxon>
        <taxon>Rhabditida</taxon>
        <taxon>Rhabditina</taxon>
        <taxon>Rhabditomorpha</taxon>
        <taxon>Rhabditoidea</taxon>
        <taxon>Rhabditidae</taxon>
        <taxon>Peloderinae</taxon>
        <taxon>Caenorhabditis</taxon>
    </lineage>
</organism>
<evidence type="ECO:0000256" key="1">
    <source>
        <dbReference type="SAM" id="Phobius"/>
    </source>
</evidence>
<dbReference type="Pfam" id="PF07801">
    <property type="entry name" value="DUF1647"/>
    <property type="match status" value="1"/>
</dbReference>
<dbReference type="GeneID" id="9839141"/>
<dbReference type="KEGG" id="crq:GCK72_019072"/>
<dbReference type="PANTHER" id="PTHR31389">
    <property type="entry name" value="LD39211P"/>
    <property type="match status" value="1"/>
</dbReference>
<evidence type="ECO:0000313" key="2">
    <source>
        <dbReference type="EMBL" id="KAF1752517.1"/>
    </source>
</evidence>
<dbReference type="Proteomes" id="UP000483820">
    <property type="component" value="Chromosome V"/>
</dbReference>
<evidence type="ECO:0000313" key="3">
    <source>
        <dbReference type="Proteomes" id="UP000483820"/>
    </source>
</evidence>
<dbReference type="EMBL" id="WUAV01000005">
    <property type="protein sequence ID" value="KAF1752517.1"/>
    <property type="molecule type" value="Genomic_DNA"/>
</dbReference>
<name>A0A6A5GBB6_CAERE</name>
<gene>
    <name evidence="2" type="ORF">GCK72_019072</name>
</gene>
<comment type="caution">
    <text evidence="2">The sequence shown here is derived from an EMBL/GenBank/DDBJ whole genome shotgun (WGS) entry which is preliminary data.</text>
</comment>
<sequence length="436" mass="50616">MITRGRHVFIYGIISFFLLILLFYKADQTSRYPPITPVQTSTSEESGFLETHENLKKRRSLEDVTKEIVVPKQIQLVETPLVPVEISLAQNIQAPEKIRFKFLQTTKESKTTTSESPSVDNSCECISSRTRKSYDFCYRNPKNPSLIGKKFNCSYVSALEDLKLIDSSEQSLVDMTKAERNEKDVIFVSAISSNHFGNFKEMYATIKRHWPMQKMLLYSLDLSGSQIETLGKEPSVEIRKFDYSKYPEYVQNWAEYRFKALLLAEAIKEYSNVWWIDSHFRWLQPKPLNQFYGEIATCFGNVDCDKKSSVMMFVNSTHSNFAVLTEGLLDYFPTFGIDTLKYNDKGLQLSAAFVYLARTPFTLEMLKWHSLCALEEKCMKPPKAKLKCDIIPAWDVYAGCFRYDQSSINLLMFNSFRNHNHYFMDVGSITRTYNHY</sequence>
<keyword evidence="1" id="KW-1133">Transmembrane helix</keyword>
<accession>A0A6A5GBB6</accession>
<keyword evidence="1" id="KW-0812">Transmembrane</keyword>
<feature type="transmembrane region" description="Helical" evidence="1">
    <location>
        <begin position="7"/>
        <end position="24"/>
    </location>
</feature>
<proteinExistence type="predicted"/>
<protein>
    <submittedName>
        <fullName evidence="2">Uncharacterized protein</fullName>
    </submittedName>
</protein>
<dbReference type="PANTHER" id="PTHR31389:SF5">
    <property type="entry name" value="NUCLEOTID_TRANS DOMAIN-CONTAINING PROTEIN"/>
    <property type="match status" value="1"/>
</dbReference>
<dbReference type="RefSeq" id="XP_003115656.2">
    <property type="nucleotide sequence ID" value="XM_003115608.2"/>
</dbReference>
<dbReference type="CTD" id="9839141"/>